<dbReference type="Pfam" id="PF13523">
    <property type="entry name" value="Acetyltransf_8"/>
    <property type="match status" value="1"/>
</dbReference>
<dbReference type="Gene3D" id="3.40.630.30">
    <property type="match status" value="1"/>
</dbReference>
<evidence type="ECO:0000313" key="2">
    <source>
        <dbReference type="EMBL" id="KAL2799783.1"/>
    </source>
</evidence>
<dbReference type="PANTHER" id="PTHR31438:SF1">
    <property type="entry name" value="LYSINE N-ACYLTRANSFERASE C17G9.06C-RELATED"/>
    <property type="match status" value="1"/>
</dbReference>
<evidence type="ECO:0000313" key="3">
    <source>
        <dbReference type="Proteomes" id="UP001610563"/>
    </source>
</evidence>
<protein>
    <submittedName>
        <fullName evidence="2">Acyl-CoA N-acyltransferase</fullName>
    </submittedName>
</protein>
<sequence length="482" mass="54986">MKYDRCNLPNGIQVTVTPVFGGFKFNAKDHARYNSFPPEWIVCLHTRVHQNGSSSEAANTEQSSQPFTTPSLNNDALYLTSMSLPSRQDQKPGSAPTRQVAMVLWITFLWYFQEPSPRASRKVPKSRPRDGETDPVWRLTVQRRGMLCRRDQMMKLERLGLVASVDTSVGAENEMDDFSDIFISQRAFWQLDPRIYLFSLSSVEITPGQLCPSPTSALDSLGSGFPFGAGPNTSGSFLPSYYPPQPVQYVYTGNVRHPLRPKPYRQGEVFYARFVPSGGEYLTFRVPVMPVKNNLQRRTEPGTYSGEGPDLCLDSDLANDLKLVYEWTHKRPQDAALPQKGSMEEQSYFLRDRLSSQNSFPSLVCWDSSPVGYFELFWVLEDPLGRSLENVDYYDRGVRCFLGDRDFLQINCIKRCASALVHHCWVYDQRTRTVVFEYRADNLDTTSALRELGFTKLHETREPDAHNMIMVITRDAWVGPEL</sequence>
<accession>A0ABR4GL76</accession>
<keyword evidence="3" id="KW-1185">Reference proteome</keyword>
<dbReference type="PANTHER" id="PTHR31438">
    <property type="entry name" value="LYSINE N-ACYLTRANSFERASE C17G9.06C-RELATED"/>
    <property type="match status" value="1"/>
</dbReference>
<comment type="caution">
    <text evidence="2">The sequence shown here is derived from an EMBL/GenBank/DDBJ whole genome shotgun (WGS) entry which is preliminary data.</text>
</comment>
<dbReference type="SUPFAM" id="SSF55729">
    <property type="entry name" value="Acyl-CoA N-acyltransferases (Nat)"/>
    <property type="match status" value="1"/>
</dbReference>
<organism evidence="2 3">
    <name type="scientific">Aspergillus keveii</name>
    <dbReference type="NCBI Taxonomy" id="714993"/>
    <lineage>
        <taxon>Eukaryota</taxon>
        <taxon>Fungi</taxon>
        <taxon>Dikarya</taxon>
        <taxon>Ascomycota</taxon>
        <taxon>Pezizomycotina</taxon>
        <taxon>Eurotiomycetes</taxon>
        <taxon>Eurotiomycetidae</taxon>
        <taxon>Eurotiales</taxon>
        <taxon>Aspergillaceae</taxon>
        <taxon>Aspergillus</taxon>
        <taxon>Aspergillus subgen. Nidulantes</taxon>
    </lineage>
</organism>
<dbReference type="Proteomes" id="UP001610563">
    <property type="component" value="Unassembled WGS sequence"/>
</dbReference>
<dbReference type="EMBL" id="JBFTWV010000006">
    <property type="protein sequence ID" value="KAL2799783.1"/>
    <property type="molecule type" value="Genomic_DNA"/>
</dbReference>
<proteinExistence type="inferred from homology"/>
<evidence type="ECO:0000256" key="1">
    <source>
        <dbReference type="ARBA" id="ARBA00009893"/>
    </source>
</evidence>
<comment type="similarity">
    <text evidence="1">Belongs to the lysine N-acyltransferase MbtK family.</text>
</comment>
<name>A0ABR4GL76_9EURO</name>
<reference evidence="2 3" key="1">
    <citation type="submission" date="2024-07" db="EMBL/GenBank/DDBJ databases">
        <title>Section-level genome sequencing and comparative genomics of Aspergillus sections Usti and Cavernicolus.</title>
        <authorList>
            <consortium name="Lawrence Berkeley National Laboratory"/>
            <person name="Nybo J.L."/>
            <person name="Vesth T.C."/>
            <person name="Theobald S."/>
            <person name="Frisvad J.C."/>
            <person name="Larsen T.O."/>
            <person name="Kjaerboelling I."/>
            <person name="Rothschild-Mancinelli K."/>
            <person name="Lyhne E.K."/>
            <person name="Kogle M.E."/>
            <person name="Barry K."/>
            <person name="Clum A."/>
            <person name="Na H."/>
            <person name="Ledsgaard L."/>
            <person name="Lin J."/>
            <person name="Lipzen A."/>
            <person name="Kuo A."/>
            <person name="Riley R."/>
            <person name="Mondo S."/>
            <person name="Labutti K."/>
            <person name="Haridas S."/>
            <person name="Pangalinan J."/>
            <person name="Salamov A.A."/>
            <person name="Simmons B.A."/>
            <person name="Magnuson J.K."/>
            <person name="Chen J."/>
            <person name="Drula E."/>
            <person name="Henrissat B."/>
            <person name="Wiebenga A."/>
            <person name="Lubbers R.J."/>
            <person name="Gomes A.C."/>
            <person name="Makela M.R."/>
            <person name="Stajich J."/>
            <person name="Grigoriev I.V."/>
            <person name="Mortensen U.H."/>
            <person name="De Vries R.P."/>
            <person name="Baker S.E."/>
            <person name="Andersen M.R."/>
        </authorList>
    </citation>
    <scope>NUCLEOTIDE SEQUENCE [LARGE SCALE GENOMIC DNA]</scope>
    <source>
        <strain evidence="2 3">CBS 209.92</strain>
    </source>
</reference>
<dbReference type="InterPro" id="IPR016181">
    <property type="entry name" value="Acyl_CoA_acyltransferase"/>
</dbReference>
<gene>
    <name evidence="2" type="ORF">BJX66DRAFT_228933</name>
</gene>